<name>A0A1I0TSW7_9BACL</name>
<evidence type="ECO:0000313" key="2">
    <source>
        <dbReference type="Proteomes" id="UP000198650"/>
    </source>
</evidence>
<dbReference type="STRING" id="186116.SAMN05192569_105519"/>
<evidence type="ECO:0000313" key="1">
    <source>
        <dbReference type="EMBL" id="SFA54790.1"/>
    </source>
</evidence>
<reference evidence="2" key="1">
    <citation type="submission" date="2016-10" db="EMBL/GenBank/DDBJ databases">
        <authorList>
            <person name="Varghese N."/>
            <person name="Submissions S."/>
        </authorList>
    </citation>
    <scope>NUCLEOTIDE SEQUENCE [LARGE SCALE GENOMIC DNA]</scope>
    <source>
        <strain evidence="2">M1</strain>
    </source>
</reference>
<keyword evidence="2" id="KW-1185">Reference proteome</keyword>
<accession>A0A1I0TSW7</accession>
<proteinExistence type="predicted"/>
<dbReference type="AlphaFoldDB" id="A0A1I0TSW7"/>
<dbReference type="RefSeq" id="WP_167359662.1">
    <property type="nucleotide sequence ID" value="NZ_FOJS01000055.1"/>
</dbReference>
<gene>
    <name evidence="1" type="ORF">SAMN05192569_105519</name>
</gene>
<sequence>MQKVEELEKKLLEVIEEFCKENKGVRVLYDSNYASGRIHIKVIENE</sequence>
<organism evidence="1 2">
    <name type="scientific">Parageobacillus thermantarcticus</name>
    <dbReference type="NCBI Taxonomy" id="186116"/>
    <lineage>
        <taxon>Bacteria</taxon>
        <taxon>Bacillati</taxon>
        <taxon>Bacillota</taxon>
        <taxon>Bacilli</taxon>
        <taxon>Bacillales</taxon>
        <taxon>Anoxybacillaceae</taxon>
        <taxon>Parageobacillus</taxon>
    </lineage>
</organism>
<dbReference type="Proteomes" id="UP000198650">
    <property type="component" value="Unassembled WGS sequence"/>
</dbReference>
<dbReference type="EMBL" id="FOJS01000055">
    <property type="protein sequence ID" value="SFA54790.1"/>
    <property type="molecule type" value="Genomic_DNA"/>
</dbReference>
<protein>
    <submittedName>
        <fullName evidence="1">Uncharacterized protein</fullName>
    </submittedName>
</protein>